<feature type="region of interest" description="Disordered" evidence="1">
    <location>
        <begin position="334"/>
        <end position="410"/>
    </location>
</feature>
<keyword evidence="3" id="KW-1185">Reference proteome</keyword>
<dbReference type="EMBL" id="KV426249">
    <property type="protein sequence ID" value="KZV83903.1"/>
    <property type="molecule type" value="Genomic_DNA"/>
</dbReference>
<accession>A0A165D6W2</accession>
<feature type="compositionally biased region" description="Low complexity" evidence="1">
    <location>
        <begin position="358"/>
        <end position="381"/>
    </location>
</feature>
<dbReference type="STRING" id="1314781.A0A165D6W2"/>
<evidence type="ECO:0000256" key="1">
    <source>
        <dbReference type="SAM" id="MobiDB-lite"/>
    </source>
</evidence>
<evidence type="ECO:0000313" key="2">
    <source>
        <dbReference type="EMBL" id="KZV83903.1"/>
    </source>
</evidence>
<dbReference type="OrthoDB" id="3253416at2759"/>
<feature type="region of interest" description="Disordered" evidence="1">
    <location>
        <begin position="1"/>
        <end position="33"/>
    </location>
</feature>
<feature type="compositionally biased region" description="Basic and acidic residues" evidence="1">
    <location>
        <begin position="1"/>
        <end position="14"/>
    </location>
</feature>
<proteinExistence type="predicted"/>
<feature type="compositionally biased region" description="Basic and acidic residues" evidence="1">
    <location>
        <begin position="23"/>
        <end position="33"/>
    </location>
</feature>
<evidence type="ECO:0000313" key="3">
    <source>
        <dbReference type="Proteomes" id="UP000077266"/>
    </source>
</evidence>
<gene>
    <name evidence="2" type="ORF">EXIGLDRAFT_700943</name>
</gene>
<name>A0A165D6W2_EXIGL</name>
<dbReference type="InParanoid" id="A0A165D6W2"/>
<dbReference type="Proteomes" id="UP000077266">
    <property type="component" value="Unassembled WGS sequence"/>
</dbReference>
<organism evidence="2 3">
    <name type="scientific">Exidia glandulosa HHB12029</name>
    <dbReference type="NCBI Taxonomy" id="1314781"/>
    <lineage>
        <taxon>Eukaryota</taxon>
        <taxon>Fungi</taxon>
        <taxon>Dikarya</taxon>
        <taxon>Basidiomycota</taxon>
        <taxon>Agaricomycotina</taxon>
        <taxon>Agaricomycetes</taxon>
        <taxon>Auriculariales</taxon>
        <taxon>Exidiaceae</taxon>
        <taxon>Exidia</taxon>
    </lineage>
</organism>
<reference evidence="2 3" key="1">
    <citation type="journal article" date="2016" name="Mol. Biol. Evol.">
        <title>Comparative Genomics of Early-Diverging Mushroom-Forming Fungi Provides Insights into the Origins of Lignocellulose Decay Capabilities.</title>
        <authorList>
            <person name="Nagy L.G."/>
            <person name="Riley R."/>
            <person name="Tritt A."/>
            <person name="Adam C."/>
            <person name="Daum C."/>
            <person name="Floudas D."/>
            <person name="Sun H."/>
            <person name="Yadav J.S."/>
            <person name="Pangilinan J."/>
            <person name="Larsson K.H."/>
            <person name="Matsuura K."/>
            <person name="Barry K."/>
            <person name="Labutti K."/>
            <person name="Kuo R."/>
            <person name="Ohm R.A."/>
            <person name="Bhattacharya S.S."/>
            <person name="Shirouzu T."/>
            <person name="Yoshinaga Y."/>
            <person name="Martin F.M."/>
            <person name="Grigoriev I.V."/>
            <person name="Hibbett D.S."/>
        </authorList>
    </citation>
    <scope>NUCLEOTIDE SEQUENCE [LARGE SCALE GENOMIC DNA]</scope>
    <source>
        <strain evidence="2 3">HHB12029</strain>
    </source>
</reference>
<sequence>MPMPRRRDDTEPVCRAKAAPGQHKAEKESRANFHGDLDNAVRDIKKIVVDISDKHNRSKTYVRSQLYGGSKSARFLRCALEIRLYDAYFHWKAKQMNEGLEKGERYGLEEIRDKILHERPNYKNRPAEEKQKWLDEYKADKDARVRKKRRNRRGEQQDAASTLKNVSTDLDTLHMRTGVRSVVFAVRSDILSTTEPFMFCDNDMSNFFSTALGKTPDQIARMMEMWSIHGQSSLAAPAPKNATELKSEIRKLMQGKLETIIAQRFEGEEAPKVKMNYVSYNSEIEGEYGVRFVRWTMNGGKWINPGDLTMADARALYKGLIDGSLYWEIVPENERGPAPTKKKRKTRSDKNGTHQKAAKTADGSDAASSSRKSSAASSSRKPSAKGKGKAAAEESDSNSDSGSGSGSDSE</sequence>
<protein>
    <submittedName>
        <fullName evidence="2">Uncharacterized protein</fullName>
    </submittedName>
</protein>
<feature type="region of interest" description="Disordered" evidence="1">
    <location>
        <begin position="144"/>
        <end position="163"/>
    </location>
</feature>
<dbReference type="AlphaFoldDB" id="A0A165D6W2"/>
<feature type="compositionally biased region" description="Low complexity" evidence="1">
    <location>
        <begin position="398"/>
        <end position="410"/>
    </location>
</feature>